<evidence type="ECO:0000256" key="1">
    <source>
        <dbReference type="ARBA" id="ARBA00023015"/>
    </source>
</evidence>
<dbReference type="SUPFAM" id="SSF46689">
    <property type="entry name" value="Homeodomain-like"/>
    <property type="match status" value="1"/>
</dbReference>
<dbReference type="RefSeq" id="WP_119894451.1">
    <property type="nucleotide sequence ID" value="NZ_CP032419.1"/>
</dbReference>
<dbReference type="GO" id="GO:0003700">
    <property type="term" value="F:DNA-binding transcription factor activity"/>
    <property type="evidence" value="ECO:0007669"/>
    <property type="project" value="TreeGrafter"/>
</dbReference>
<evidence type="ECO:0000256" key="4">
    <source>
        <dbReference type="PROSITE-ProRule" id="PRU00335"/>
    </source>
</evidence>
<dbReference type="AlphaFoldDB" id="A0A385Z3V4"/>
<evidence type="ECO:0000313" key="6">
    <source>
        <dbReference type="EMBL" id="AYC33796.1"/>
    </source>
</evidence>
<feature type="DNA-binding region" description="H-T-H motif" evidence="4">
    <location>
        <begin position="37"/>
        <end position="56"/>
    </location>
</feature>
<dbReference type="PANTHER" id="PTHR30055:SF234">
    <property type="entry name" value="HTH-TYPE TRANSCRIPTIONAL REGULATOR BETI"/>
    <property type="match status" value="1"/>
</dbReference>
<evidence type="ECO:0000256" key="3">
    <source>
        <dbReference type="ARBA" id="ARBA00023163"/>
    </source>
</evidence>
<dbReference type="GO" id="GO:0000976">
    <property type="term" value="F:transcription cis-regulatory region binding"/>
    <property type="evidence" value="ECO:0007669"/>
    <property type="project" value="TreeGrafter"/>
</dbReference>
<sequence>MSMPRAPGRPSGDPQQREALLDAALAAFAHTGIHAASLRNIARQAGVTPALVNYYFGTKQRLVEVVVEERLLPLIQSLGERLQAAGDSPLELVEVFVRGLSETVSQHAWLPPLWVREILCEGGLLRELLPQRIAPLVPLLLAQRFAAAQARGALNPQLDPRLLVVSLIGLTLLPYAAAPLWRGIFANPQLGDEALIQHTLALLERGLEVPHAP</sequence>
<dbReference type="KEGG" id="pcav:D3880_16170"/>
<dbReference type="Gene3D" id="1.10.357.10">
    <property type="entry name" value="Tetracycline Repressor, domain 2"/>
    <property type="match status" value="1"/>
</dbReference>
<dbReference type="InterPro" id="IPR001647">
    <property type="entry name" value="HTH_TetR"/>
</dbReference>
<dbReference type="Pfam" id="PF00440">
    <property type="entry name" value="TetR_N"/>
    <property type="match status" value="1"/>
</dbReference>
<proteinExistence type="predicted"/>
<dbReference type="Proteomes" id="UP000265560">
    <property type="component" value="Chromosome"/>
</dbReference>
<accession>A0A385Z3V4</accession>
<feature type="domain" description="HTH tetR-type" evidence="5">
    <location>
        <begin position="14"/>
        <end position="74"/>
    </location>
</feature>
<dbReference type="InterPro" id="IPR023772">
    <property type="entry name" value="DNA-bd_HTH_TetR-type_CS"/>
</dbReference>
<dbReference type="PROSITE" id="PS50977">
    <property type="entry name" value="HTH_TETR_2"/>
    <property type="match status" value="1"/>
</dbReference>
<reference evidence="7" key="1">
    <citation type="submission" date="2018-09" db="EMBL/GenBank/DDBJ databases">
        <authorList>
            <person name="Zhu H."/>
        </authorList>
    </citation>
    <scope>NUCLEOTIDE SEQUENCE [LARGE SCALE GENOMIC DNA]</scope>
    <source>
        <strain evidence="7">K2W31S-8</strain>
    </source>
</reference>
<dbReference type="OrthoDB" id="8961953at2"/>
<dbReference type="PROSITE" id="PS01081">
    <property type="entry name" value="HTH_TETR_1"/>
    <property type="match status" value="1"/>
</dbReference>
<gene>
    <name evidence="6" type="ORF">D3880_16170</name>
</gene>
<keyword evidence="7" id="KW-1185">Reference proteome</keyword>
<dbReference type="InterPro" id="IPR050109">
    <property type="entry name" value="HTH-type_TetR-like_transc_reg"/>
</dbReference>
<keyword evidence="3" id="KW-0804">Transcription</keyword>
<dbReference type="InterPro" id="IPR009057">
    <property type="entry name" value="Homeodomain-like_sf"/>
</dbReference>
<name>A0A385Z3V4_9PSED</name>
<evidence type="ECO:0000256" key="2">
    <source>
        <dbReference type="ARBA" id="ARBA00023125"/>
    </source>
</evidence>
<evidence type="ECO:0000259" key="5">
    <source>
        <dbReference type="PROSITE" id="PS50977"/>
    </source>
</evidence>
<protein>
    <submittedName>
        <fullName evidence="6">TetR/AcrR family transcriptional regulator</fullName>
    </submittedName>
</protein>
<dbReference type="PANTHER" id="PTHR30055">
    <property type="entry name" value="HTH-TYPE TRANSCRIPTIONAL REGULATOR RUTR"/>
    <property type="match status" value="1"/>
</dbReference>
<keyword evidence="1" id="KW-0805">Transcription regulation</keyword>
<dbReference type="InterPro" id="IPR036271">
    <property type="entry name" value="Tet_transcr_reg_TetR-rel_C_sf"/>
</dbReference>
<dbReference type="SUPFAM" id="SSF48498">
    <property type="entry name" value="Tetracyclin repressor-like, C-terminal domain"/>
    <property type="match status" value="1"/>
</dbReference>
<evidence type="ECO:0000313" key="7">
    <source>
        <dbReference type="Proteomes" id="UP000265560"/>
    </source>
</evidence>
<dbReference type="EMBL" id="CP032419">
    <property type="protein sequence ID" value="AYC33796.1"/>
    <property type="molecule type" value="Genomic_DNA"/>
</dbReference>
<organism evidence="6 7">
    <name type="scientific">Pseudomonas cavernae</name>
    <dbReference type="NCBI Taxonomy" id="2320867"/>
    <lineage>
        <taxon>Bacteria</taxon>
        <taxon>Pseudomonadati</taxon>
        <taxon>Pseudomonadota</taxon>
        <taxon>Gammaproteobacteria</taxon>
        <taxon>Pseudomonadales</taxon>
        <taxon>Pseudomonadaceae</taxon>
        <taxon>Pseudomonas</taxon>
    </lineage>
</organism>
<dbReference type="PRINTS" id="PR00455">
    <property type="entry name" value="HTHTETR"/>
</dbReference>
<keyword evidence="2 4" id="KW-0238">DNA-binding</keyword>